<dbReference type="InterPro" id="IPR027417">
    <property type="entry name" value="P-loop_NTPase"/>
</dbReference>
<dbReference type="PANTHER" id="PTHR45772:SF3">
    <property type="entry name" value="ABC TRANSPORTER ATP-BINDING PROTEIN"/>
    <property type="match status" value="1"/>
</dbReference>
<keyword evidence="3 5" id="KW-0067">ATP-binding</keyword>
<evidence type="ECO:0000313" key="6">
    <source>
        <dbReference type="Proteomes" id="UP000595933"/>
    </source>
</evidence>
<evidence type="ECO:0000259" key="4">
    <source>
        <dbReference type="PROSITE" id="PS50893"/>
    </source>
</evidence>
<dbReference type="Gene3D" id="3.40.50.300">
    <property type="entry name" value="P-loop containing nucleotide triphosphate hydrolases"/>
    <property type="match status" value="1"/>
</dbReference>
<organism evidence="5 6">
    <name type="scientific">Stutzerimonas balearica</name>
    <dbReference type="NCBI Taxonomy" id="74829"/>
    <lineage>
        <taxon>Bacteria</taxon>
        <taxon>Pseudomonadati</taxon>
        <taxon>Pseudomonadota</taxon>
        <taxon>Gammaproteobacteria</taxon>
        <taxon>Pseudomonadales</taxon>
        <taxon>Pseudomonadaceae</taxon>
        <taxon>Stutzerimonas</taxon>
    </lineage>
</organism>
<dbReference type="PANTHER" id="PTHR45772">
    <property type="entry name" value="CONSERVED COMPONENT OF ABC TRANSPORTER FOR NATURAL AMINO ACIDS-RELATED"/>
    <property type="match status" value="1"/>
</dbReference>
<keyword evidence="1" id="KW-0813">Transport</keyword>
<evidence type="ECO:0000256" key="2">
    <source>
        <dbReference type="ARBA" id="ARBA00022741"/>
    </source>
</evidence>
<sequence>MNMAVRPESPRDAEPAEQHPVLLAARGLRKEFGGFVAVNNVDLDVRHAQVHALIGPNGAGKTTVFNLLTKFLQPTAGSIRLLEQDITRTDPARVARLGLVRSFQISAVFPHLSVLDNVRVALQRPNGLATQCWLPLRSLNRLNDRAMQLLEAVGLGDRRNDLAADLSYGRKRVLELATTLALEPKVLLLDEPMAGMGHEDVHTVAEIIREVACDRAVLMVEHNLKVVADLCQQVTVLQRGEILTSGDYRSVSEDERVREAYMGTDDD</sequence>
<dbReference type="Proteomes" id="UP000595933">
    <property type="component" value="Chromosome"/>
</dbReference>
<dbReference type="PROSITE" id="PS50893">
    <property type="entry name" value="ABC_TRANSPORTER_2"/>
    <property type="match status" value="1"/>
</dbReference>
<gene>
    <name evidence="5" type="ORF">I6H70_10770</name>
</gene>
<dbReference type="RefSeq" id="WP_200290023.1">
    <property type="nucleotide sequence ID" value="NZ_CP067013.1"/>
</dbReference>
<proteinExistence type="predicted"/>
<dbReference type="InterPro" id="IPR051120">
    <property type="entry name" value="ABC_AA/LPS_Transport"/>
</dbReference>
<reference evidence="5 6" key="1">
    <citation type="submission" date="2020-12" db="EMBL/GenBank/DDBJ databases">
        <title>FDA dAtabase for Regulatory Grade micrObial Sequences (FDA-ARGOS): Supporting development and validation of Infectious Disease Dx tests.</title>
        <authorList>
            <person name="Sproer C."/>
            <person name="Gronow S."/>
            <person name="Severitt S."/>
            <person name="Schroder I."/>
            <person name="Tallon L."/>
            <person name="Sadzewicz L."/>
            <person name="Zhao X."/>
            <person name="Boylan J."/>
            <person name="Ott S."/>
            <person name="Bowen H."/>
            <person name="Vavikolanu K."/>
            <person name="Mehta A."/>
            <person name="Aluvathingal J."/>
            <person name="Nadendla S."/>
            <person name="Lowell S."/>
            <person name="Myers T."/>
            <person name="Yan Y."/>
            <person name="Sichtig H."/>
        </authorList>
    </citation>
    <scope>NUCLEOTIDE SEQUENCE [LARGE SCALE GENOMIC DNA]</scope>
    <source>
        <strain evidence="5 6">FDAARGOS_1013</strain>
    </source>
</reference>
<dbReference type="FunFam" id="3.40.50.300:FF:000421">
    <property type="entry name" value="Branched-chain amino acid ABC transporter ATP-binding protein"/>
    <property type="match status" value="1"/>
</dbReference>
<dbReference type="Pfam" id="PF00005">
    <property type="entry name" value="ABC_tran"/>
    <property type="match status" value="1"/>
</dbReference>
<evidence type="ECO:0000256" key="3">
    <source>
        <dbReference type="ARBA" id="ARBA00022840"/>
    </source>
</evidence>
<dbReference type="InterPro" id="IPR003593">
    <property type="entry name" value="AAA+_ATPase"/>
</dbReference>
<evidence type="ECO:0000256" key="1">
    <source>
        <dbReference type="ARBA" id="ARBA00022448"/>
    </source>
</evidence>
<dbReference type="EMBL" id="CP067013">
    <property type="protein sequence ID" value="QQN49061.1"/>
    <property type="molecule type" value="Genomic_DNA"/>
</dbReference>
<dbReference type="SUPFAM" id="SSF52540">
    <property type="entry name" value="P-loop containing nucleoside triphosphate hydrolases"/>
    <property type="match status" value="1"/>
</dbReference>
<name>A0A9X7UZ70_9GAMM</name>
<dbReference type="InterPro" id="IPR003439">
    <property type="entry name" value="ABC_transporter-like_ATP-bd"/>
</dbReference>
<dbReference type="AlphaFoldDB" id="A0A9X7UZ70"/>
<keyword evidence="2" id="KW-0547">Nucleotide-binding</keyword>
<accession>A0A9X7UZ70</accession>
<evidence type="ECO:0000313" key="5">
    <source>
        <dbReference type="EMBL" id="QQN49061.1"/>
    </source>
</evidence>
<dbReference type="CDD" id="cd03219">
    <property type="entry name" value="ABC_Mj1267_LivG_branched"/>
    <property type="match status" value="1"/>
</dbReference>
<protein>
    <submittedName>
        <fullName evidence="5">ABC transporter ATP-binding protein</fullName>
    </submittedName>
</protein>
<dbReference type="GO" id="GO:0005886">
    <property type="term" value="C:plasma membrane"/>
    <property type="evidence" value="ECO:0007669"/>
    <property type="project" value="TreeGrafter"/>
</dbReference>
<feature type="domain" description="ABC transporter" evidence="4">
    <location>
        <begin position="23"/>
        <end position="264"/>
    </location>
</feature>
<dbReference type="GO" id="GO:0016887">
    <property type="term" value="F:ATP hydrolysis activity"/>
    <property type="evidence" value="ECO:0007669"/>
    <property type="project" value="InterPro"/>
</dbReference>
<dbReference type="GO" id="GO:0005524">
    <property type="term" value="F:ATP binding"/>
    <property type="evidence" value="ECO:0007669"/>
    <property type="project" value="UniProtKB-KW"/>
</dbReference>
<dbReference type="SMART" id="SM00382">
    <property type="entry name" value="AAA"/>
    <property type="match status" value="1"/>
</dbReference>